<keyword evidence="2" id="KW-1185">Reference proteome</keyword>
<dbReference type="RefSeq" id="WP_092082361.1">
    <property type="nucleotide sequence ID" value="NZ_FOYI01000015.1"/>
</dbReference>
<dbReference type="Proteomes" id="UP000199302">
    <property type="component" value="Unassembled WGS sequence"/>
</dbReference>
<evidence type="ECO:0000313" key="1">
    <source>
        <dbReference type="EMBL" id="SFR18883.1"/>
    </source>
</evidence>
<name>A0A1I6EM68_9RHOB</name>
<dbReference type="OrthoDB" id="7728363at2"/>
<dbReference type="AlphaFoldDB" id="A0A1I6EM68"/>
<sequence>MFDFVPTESRDECLGLVACLFFDHGHELAEAAAMLGGASAEAKVVSCALQLQDAGKITPRIRRDLASLHRLLSLDDVGDPECLESALFSEIHPGCREVETICLLTDMLADILDAIDATDQGLARTAAVDHFTAA</sequence>
<proteinExistence type="predicted"/>
<evidence type="ECO:0000313" key="2">
    <source>
        <dbReference type="Proteomes" id="UP000199302"/>
    </source>
</evidence>
<protein>
    <submittedName>
        <fullName evidence="1">Uncharacterized protein</fullName>
    </submittedName>
</protein>
<organism evidence="1 2">
    <name type="scientific">Poseidonocella sedimentorum</name>
    <dbReference type="NCBI Taxonomy" id="871652"/>
    <lineage>
        <taxon>Bacteria</taxon>
        <taxon>Pseudomonadati</taxon>
        <taxon>Pseudomonadota</taxon>
        <taxon>Alphaproteobacteria</taxon>
        <taxon>Rhodobacterales</taxon>
        <taxon>Roseobacteraceae</taxon>
        <taxon>Poseidonocella</taxon>
    </lineage>
</organism>
<dbReference type="EMBL" id="FOYI01000015">
    <property type="protein sequence ID" value="SFR18883.1"/>
    <property type="molecule type" value="Genomic_DNA"/>
</dbReference>
<accession>A0A1I6EM68</accession>
<gene>
    <name evidence="1" type="ORF">SAMN04515673_1157</name>
</gene>
<dbReference type="STRING" id="871652.SAMN04515673_1157"/>
<reference evidence="1 2" key="1">
    <citation type="submission" date="2016-10" db="EMBL/GenBank/DDBJ databases">
        <authorList>
            <person name="de Groot N.N."/>
        </authorList>
    </citation>
    <scope>NUCLEOTIDE SEQUENCE [LARGE SCALE GENOMIC DNA]</scope>
    <source>
        <strain evidence="2">KMM 9023,NRIC 0796,JCM 17311,KCTC 23692</strain>
    </source>
</reference>